<feature type="transmembrane region" description="Helical" evidence="1">
    <location>
        <begin position="30"/>
        <end position="49"/>
    </location>
</feature>
<feature type="transmembrane region" description="Helical" evidence="1">
    <location>
        <begin position="87"/>
        <end position="108"/>
    </location>
</feature>
<gene>
    <name evidence="2" type="ORF">IPN91_13315</name>
</gene>
<name>A0A936K6X9_9BACT</name>
<dbReference type="AlphaFoldDB" id="A0A936K6X9"/>
<evidence type="ECO:0000256" key="1">
    <source>
        <dbReference type="SAM" id="Phobius"/>
    </source>
</evidence>
<keyword evidence="1" id="KW-1133">Transmembrane helix</keyword>
<protein>
    <submittedName>
        <fullName evidence="2">Uncharacterized protein</fullName>
    </submittedName>
</protein>
<sequence length="162" mass="17463">MARFLVGQIALVLAVMLAVAMIGGRATTWLHPATMAVVFVLVVPLVAALSAHPWEAFRRAFRDAFDPSASSPSNAASEKVWRHLESFIYFGGVIAFFAGLIVTFSFLGSDLRSLGIKFAATLVAPFYSVLLAMSCRVLRARVPDYRISPDDAPATSSAARAR</sequence>
<proteinExistence type="predicted"/>
<keyword evidence="1" id="KW-0812">Transmembrane</keyword>
<evidence type="ECO:0000313" key="3">
    <source>
        <dbReference type="Proteomes" id="UP000709959"/>
    </source>
</evidence>
<feature type="transmembrane region" description="Helical" evidence="1">
    <location>
        <begin position="114"/>
        <end position="138"/>
    </location>
</feature>
<comment type="caution">
    <text evidence="2">The sequence shown here is derived from an EMBL/GenBank/DDBJ whole genome shotgun (WGS) entry which is preliminary data.</text>
</comment>
<organism evidence="2 3">
    <name type="scientific">Candidatus Geothrix odensensis</name>
    <dbReference type="NCBI Taxonomy" id="2954440"/>
    <lineage>
        <taxon>Bacteria</taxon>
        <taxon>Pseudomonadati</taxon>
        <taxon>Acidobacteriota</taxon>
        <taxon>Holophagae</taxon>
        <taxon>Holophagales</taxon>
        <taxon>Holophagaceae</taxon>
        <taxon>Geothrix</taxon>
    </lineage>
</organism>
<dbReference type="EMBL" id="JADKCH010000022">
    <property type="protein sequence ID" value="MBK8573576.1"/>
    <property type="molecule type" value="Genomic_DNA"/>
</dbReference>
<dbReference type="Proteomes" id="UP000709959">
    <property type="component" value="Unassembled WGS sequence"/>
</dbReference>
<keyword evidence="1" id="KW-0472">Membrane</keyword>
<accession>A0A936K6X9</accession>
<evidence type="ECO:0000313" key="2">
    <source>
        <dbReference type="EMBL" id="MBK8573576.1"/>
    </source>
</evidence>
<reference evidence="2 3" key="1">
    <citation type="submission" date="2020-10" db="EMBL/GenBank/DDBJ databases">
        <title>Connecting structure to function with the recovery of over 1000 high-quality activated sludge metagenome-assembled genomes encoding full-length rRNA genes using long-read sequencing.</title>
        <authorList>
            <person name="Singleton C.M."/>
            <person name="Petriglieri F."/>
            <person name="Kristensen J.M."/>
            <person name="Kirkegaard R.H."/>
            <person name="Michaelsen T.Y."/>
            <person name="Andersen M.H."/>
            <person name="Karst S.M."/>
            <person name="Dueholm M.S."/>
            <person name="Nielsen P.H."/>
            <person name="Albertsen M."/>
        </authorList>
    </citation>
    <scope>NUCLEOTIDE SEQUENCE [LARGE SCALE GENOMIC DNA]</scope>
    <source>
        <strain evidence="2">OdNE_18-Q3-R46-58_MAXAC.008</strain>
    </source>
</reference>